<dbReference type="Proteomes" id="UP000039865">
    <property type="component" value="Unassembled WGS sequence"/>
</dbReference>
<keyword evidence="2" id="KW-1185">Reference proteome</keyword>
<dbReference type="InParanoid" id="A0A077ZWJ9"/>
<evidence type="ECO:0000313" key="1">
    <source>
        <dbReference type="EMBL" id="CDW72831.1"/>
    </source>
</evidence>
<evidence type="ECO:0000313" key="2">
    <source>
        <dbReference type="Proteomes" id="UP000039865"/>
    </source>
</evidence>
<sequence length="200" mass="23843">MKLGDSQTLINNKAGSKIQQNLDLEIMEEDSSLRKQWKTQTIQDYAKNIKELDFKQQCNTKVRRRIDRDYENQYLKRNKELGVNTILGYDLYKRNEQKMSLVQNILASSGLTSVYIISRVPNLHRYVRLSLYSGLALTLYKVNQTFRDEMIDQSFKEMTLKNLEYQELKQLYRAYQIKKSEIEEDKKALAKYKYDPQSYH</sequence>
<organism evidence="1 2">
    <name type="scientific">Stylonychia lemnae</name>
    <name type="common">Ciliate</name>
    <dbReference type="NCBI Taxonomy" id="5949"/>
    <lineage>
        <taxon>Eukaryota</taxon>
        <taxon>Sar</taxon>
        <taxon>Alveolata</taxon>
        <taxon>Ciliophora</taxon>
        <taxon>Intramacronucleata</taxon>
        <taxon>Spirotrichea</taxon>
        <taxon>Stichotrichia</taxon>
        <taxon>Sporadotrichida</taxon>
        <taxon>Oxytrichidae</taxon>
        <taxon>Stylonychinae</taxon>
        <taxon>Stylonychia</taxon>
    </lineage>
</organism>
<name>A0A077ZWJ9_STYLE</name>
<proteinExistence type="predicted"/>
<dbReference type="AlphaFoldDB" id="A0A077ZWJ9"/>
<protein>
    <submittedName>
        <fullName evidence="1">Uncharacterized protein</fullName>
    </submittedName>
</protein>
<gene>
    <name evidence="1" type="primary">Contig5114.g5473</name>
    <name evidence="1" type="ORF">STYLEM_1796</name>
</gene>
<reference evidence="1 2" key="1">
    <citation type="submission" date="2014-06" db="EMBL/GenBank/DDBJ databases">
        <authorList>
            <person name="Swart Estienne"/>
        </authorList>
    </citation>
    <scope>NUCLEOTIDE SEQUENCE [LARGE SCALE GENOMIC DNA]</scope>
    <source>
        <strain evidence="1 2">130c</strain>
    </source>
</reference>
<dbReference type="EMBL" id="CCKQ01001706">
    <property type="protein sequence ID" value="CDW72831.1"/>
    <property type="molecule type" value="Genomic_DNA"/>
</dbReference>
<accession>A0A077ZWJ9</accession>